<evidence type="ECO:0000313" key="1">
    <source>
        <dbReference type="EMBL" id="KEQ82182.1"/>
    </source>
</evidence>
<dbReference type="HOGENOM" id="CLU_1539720_0_0_1"/>
<proteinExistence type="predicted"/>
<dbReference type="EMBL" id="KL584988">
    <property type="protein sequence ID" value="KEQ82182.1"/>
    <property type="molecule type" value="Genomic_DNA"/>
</dbReference>
<dbReference type="RefSeq" id="XP_029758369.1">
    <property type="nucleotide sequence ID" value="XM_029910195.1"/>
</dbReference>
<reference evidence="1 2" key="1">
    <citation type="journal article" date="2014" name="BMC Genomics">
        <title>Genome sequencing of four Aureobasidium pullulans varieties: biotechnological potential, stress tolerance, and description of new species.</title>
        <authorList>
            <person name="Gostin Ar C."/>
            <person name="Ohm R.A."/>
            <person name="Kogej T."/>
            <person name="Sonjak S."/>
            <person name="Turk M."/>
            <person name="Zajc J."/>
            <person name="Zalar P."/>
            <person name="Grube M."/>
            <person name="Sun H."/>
            <person name="Han J."/>
            <person name="Sharma A."/>
            <person name="Chiniquy J."/>
            <person name="Ngan C.Y."/>
            <person name="Lipzen A."/>
            <person name="Barry K."/>
            <person name="Grigoriev I.V."/>
            <person name="Gunde-Cimerman N."/>
        </authorList>
    </citation>
    <scope>NUCLEOTIDE SEQUENCE [LARGE SCALE GENOMIC DNA]</scope>
    <source>
        <strain evidence="1 2">EXF-150</strain>
    </source>
</reference>
<organism evidence="1 2">
    <name type="scientific">Aureobasidium pullulans EXF-150</name>
    <dbReference type="NCBI Taxonomy" id="1043002"/>
    <lineage>
        <taxon>Eukaryota</taxon>
        <taxon>Fungi</taxon>
        <taxon>Dikarya</taxon>
        <taxon>Ascomycota</taxon>
        <taxon>Pezizomycotina</taxon>
        <taxon>Dothideomycetes</taxon>
        <taxon>Dothideomycetidae</taxon>
        <taxon>Dothideales</taxon>
        <taxon>Saccotheciaceae</taxon>
        <taxon>Aureobasidium</taxon>
    </lineage>
</organism>
<name>A0A074XJG7_AURPU</name>
<accession>A0A074XJG7</accession>
<dbReference type="GeneID" id="40752501"/>
<dbReference type="Proteomes" id="UP000030706">
    <property type="component" value="Unassembled WGS sequence"/>
</dbReference>
<sequence length="174" mass="19786">MSKAIPDNYFKNQSSCFTKQPNTFPPLNRVPLVASIIRVLKSTTTRTRYTLKCWCANKHLCRASKCKRSPDSTRFPSSFSELSTRPPQRHQGCKKMVYRLSAGQKNDACRTRTCAPEGNRFLVYRYNHSAKAPVIASNASELSQIEQVCLSHQLVLQAKQRSKSIVLFLENICQ</sequence>
<evidence type="ECO:0000313" key="2">
    <source>
        <dbReference type="Proteomes" id="UP000030706"/>
    </source>
</evidence>
<gene>
    <name evidence="1" type="ORF">M438DRAFT_57414</name>
</gene>
<dbReference type="AlphaFoldDB" id="A0A074XJG7"/>
<protein>
    <submittedName>
        <fullName evidence="1">Uncharacterized protein</fullName>
    </submittedName>
</protein>
<keyword evidence="2" id="KW-1185">Reference proteome</keyword>